<dbReference type="GeneID" id="90004276"/>
<sequence>MLLSGRLNWFPDRPCVLNLGGITREDGQKADPRNYELKDLAKTLVYYKGGIDGVEMLLLSAETQSSTRKTPTCTLSSSQG</sequence>
<accession>A0ABR0R9M3</accession>
<dbReference type="EMBL" id="JAVHJV010000021">
    <property type="protein sequence ID" value="KAK5936889.1"/>
    <property type="molecule type" value="Genomic_DNA"/>
</dbReference>
<evidence type="ECO:0000313" key="1">
    <source>
        <dbReference type="EMBL" id="KAK5936889.1"/>
    </source>
</evidence>
<protein>
    <submittedName>
        <fullName evidence="1">Uncharacterized protein</fullName>
    </submittedName>
</protein>
<name>A0ABR0R9M3_9EURO</name>
<dbReference type="Proteomes" id="UP001334248">
    <property type="component" value="Unassembled WGS sequence"/>
</dbReference>
<gene>
    <name evidence="1" type="ORF">PMZ80_010827</name>
</gene>
<dbReference type="RefSeq" id="XP_064724979.1">
    <property type="nucleotide sequence ID" value="XM_064879215.1"/>
</dbReference>
<evidence type="ECO:0000313" key="2">
    <source>
        <dbReference type="Proteomes" id="UP001334248"/>
    </source>
</evidence>
<keyword evidence="2" id="KW-1185">Reference proteome</keyword>
<organism evidence="1 2">
    <name type="scientific">Knufia obscura</name>
    <dbReference type="NCBI Taxonomy" id="1635080"/>
    <lineage>
        <taxon>Eukaryota</taxon>
        <taxon>Fungi</taxon>
        <taxon>Dikarya</taxon>
        <taxon>Ascomycota</taxon>
        <taxon>Pezizomycotina</taxon>
        <taxon>Eurotiomycetes</taxon>
        <taxon>Chaetothyriomycetidae</taxon>
        <taxon>Chaetothyriales</taxon>
        <taxon>Trichomeriaceae</taxon>
        <taxon>Knufia</taxon>
    </lineage>
</organism>
<reference evidence="1 2" key="1">
    <citation type="journal article" date="2023" name="Res Sq">
        <title>Genomic and morphological characterization of Knufia obscura isolated from the Mars 2020 spacecraft assembly facility.</title>
        <authorList>
            <person name="Chander A.M."/>
            <person name="Teixeira M.M."/>
            <person name="Singh N.K."/>
            <person name="Williams M.P."/>
            <person name="Parker C.W."/>
            <person name="Leo P."/>
            <person name="Stajich J.E."/>
            <person name="Torok T."/>
            <person name="Tighe S."/>
            <person name="Mason C.E."/>
            <person name="Venkateswaran K."/>
        </authorList>
    </citation>
    <scope>NUCLEOTIDE SEQUENCE [LARGE SCALE GENOMIC DNA]</scope>
    <source>
        <strain evidence="1 2">CCFEE 5817</strain>
    </source>
</reference>
<comment type="caution">
    <text evidence="1">The sequence shown here is derived from an EMBL/GenBank/DDBJ whole genome shotgun (WGS) entry which is preliminary data.</text>
</comment>
<proteinExistence type="predicted"/>